<gene>
    <name evidence="4" type="ORF">SAMN04488500_106249</name>
</gene>
<keyword evidence="5" id="KW-1185">Reference proteome</keyword>
<evidence type="ECO:0000256" key="2">
    <source>
        <dbReference type="PROSITE-ProRule" id="PRU00284"/>
    </source>
</evidence>
<dbReference type="SUPFAM" id="SSF103190">
    <property type="entry name" value="Sensory domain-like"/>
    <property type="match status" value="1"/>
</dbReference>
<dbReference type="SMART" id="SM00283">
    <property type="entry name" value="MA"/>
    <property type="match status" value="1"/>
</dbReference>
<dbReference type="GO" id="GO:0016020">
    <property type="term" value="C:membrane"/>
    <property type="evidence" value="ECO:0007669"/>
    <property type="project" value="InterPro"/>
</dbReference>
<dbReference type="PROSITE" id="PS50111">
    <property type="entry name" value="CHEMOTAXIS_TRANSDUC_2"/>
    <property type="match status" value="1"/>
</dbReference>
<dbReference type="Gene3D" id="1.10.287.950">
    <property type="entry name" value="Methyl-accepting chemotaxis protein"/>
    <property type="match status" value="1"/>
</dbReference>
<proteinExistence type="predicted"/>
<reference evidence="4 5" key="1">
    <citation type="submission" date="2017-04" db="EMBL/GenBank/DDBJ databases">
        <authorList>
            <person name="Afonso C.L."/>
            <person name="Miller P.J."/>
            <person name="Scott M.A."/>
            <person name="Spackman E."/>
            <person name="Goraichik I."/>
            <person name="Dimitrov K.M."/>
            <person name="Suarez D.L."/>
            <person name="Swayne D.E."/>
        </authorList>
    </citation>
    <scope>NUCLEOTIDE SEQUENCE [LARGE SCALE GENOMIC DNA]</scope>
    <source>
        <strain evidence="4 5">DSM 5090</strain>
    </source>
</reference>
<dbReference type="Pfam" id="PF00015">
    <property type="entry name" value="MCPsignal"/>
    <property type="match status" value="1"/>
</dbReference>
<protein>
    <submittedName>
        <fullName evidence="4">Methyl-accepting chemotaxis protein (MCP) signalling domain-containing protein</fullName>
    </submittedName>
</protein>
<name>A0A1W2B243_9FIRM</name>
<sequence>MIFVAEISVLDCFAKVANYIPQLVNGKVGVVVSNREKWLVSHSIPELEGQVVVGELLKPGSAAYKAMQQKQRVVVEVSSEVYGIPYIAISLPVFNDQGEIIGAVAVHESLERQELLATAAKQLSNSATHMSSSIQSILAQAEELAASSRFLKDLSTAANKEVADTDSVVGFIKNVASQTNLLGLNAAIEAARVGEMGRGFGVVAEEVRKLATNSAGSATQITTILNNIKLSIEKISTEITQIDSVTEHQANTIQDLTAHSQMLMAMSEQLANLASNLNNK</sequence>
<dbReference type="AlphaFoldDB" id="A0A1W2B243"/>
<evidence type="ECO:0000313" key="5">
    <source>
        <dbReference type="Proteomes" id="UP000192738"/>
    </source>
</evidence>
<organism evidence="4 5">
    <name type="scientific">Sporomusa malonica</name>
    <dbReference type="NCBI Taxonomy" id="112901"/>
    <lineage>
        <taxon>Bacteria</taxon>
        <taxon>Bacillati</taxon>
        <taxon>Bacillota</taxon>
        <taxon>Negativicutes</taxon>
        <taxon>Selenomonadales</taxon>
        <taxon>Sporomusaceae</taxon>
        <taxon>Sporomusa</taxon>
    </lineage>
</organism>
<dbReference type="PANTHER" id="PTHR32089:SF112">
    <property type="entry name" value="LYSOZYME-LIKE PROTEIN-RELATED"/>
    <property type="match status" value="1"/>
</dbReference>
<dbReference type="SUPFAM" id="SSF58104">
    <property type="entry name" value="Methyl-accepting chemotaxis protein (MCP) signaling domain"/>
    <property type="match status" value="1"/>
</dbReference>
<dbReference type="EMBL" id="FWXI01000006">
    <property type="protein sequence ID" value="SMC66999.1"/>
    <property type="molecule type" value="Genomic_DNA"/>
</dbReference>
<evidence type="ECO:0000259" key="3">
    <source>
        <dbReference type="PROSITE" id="PS50111"/>
    </source>
</evidence>
<dbReference type="STRING" id="112901.SAMN04488500_106249"/>
<evidence type="ECO:0000313" key="4">
    <source>
        <dbReference type="EMBL" id="SMC66999.1"/>
    </source>
</evidence>
<dbReference type="RefSeq" id="WP_245823914.1">
    <property type="nucleotide sequence ID" value="NZ_CP155572.1"/>
</dbReference>
<dbReference type="InterPro" id="IPR029151">
    <property type="entry name" value="Sensor-like_sf"/>
</dbReference>
<dbReference type="PANTHER" id="PTHR32089">
    <property type="entry name" value="METHYL-ACCEPTING CHEMOTAXIS PROTEIN MCPB"/>
    <property type="match status" value="1"/>
</dbReference>
<evidence type="ECO:0000256" key="1">
    <source>
        <dbReference type="ARBA" id="ARBA00023224"/>
    </source>
</evidence>
<accession>A0A1W2B243</accession>
<keyword evidence="1 2" id="KW-0807">Transducer</keyword>
<dbReference type="InterPro" id="IPR004089">
    <property type="entry name" value="MCPsignal_dom"/>
</dbReference>
<dbReference type="GO" id="GO:0007165">
    <property type="term" value="P:signal transduction"/>
    <property type="evidence" value="ECO:0007669"/>
    <property type="project" value="UniProtKB-KW"/>
</dbReference>
<dbReference type="Proteomes" id="UP000192738">
    <property type="component" value="Unassembled WGS sequence"/>
</dbReference>
<feature type="domain" description="Methyl-accepting transducer" evidence="3">
    <location>
        <begin position="103"/>
        <end position="280"/>
    </location>
</feature>